<sequence length="92" mass="10233">MEAFPIIHTNFWDAVIAVPLVVILTQILKWIFPISKPFVPGIANVIGLIISIFFAHRNNLWAGLFMGVFYGNAAVGLYASLKTQLKAFRGDK</sequence>
<organism evidence="2 3">
    <name type="scientific">Pseudoneobacillus rhizosphaerae</name>
    <dbReference type="NCBI Taxonomy" id="2880968"/>
    <lineage>
        <taxon>Bacteria</taxon>
        <taxon>Bacillati</taxon>
        <taxon>Bacillota</taxon>
        <taxon>Bacilli</taxon>
        <taxon>Bacillales</taxon>
        <taxon>Bacillaceae</taxon>
        <taxon>Pseudoneobacillus</taxon>
    </lineage>
</organism>
<dbReference type="AlphaFoldDB" id="A0A9C7LCT3"/>
<protein>
    <recommendedName>
        <fullName evidence="4">Holin</fullName>
    </recommendedName>
</protein>
<dbReference type="Proteomes" id="UP000789845">
    <property type="component" value="Unassembled WGS sequence"/>
</dbReference>
<evidence type="ECO:0000313" key="2">
    <source>
        <dbReference type="EMBL" id="CAG9610722.1"/>
    </source>
</evidence>
<feature type="transmembrane region" description="Helical" evidence="1">
    <location>
        <begin position="61"/>
        <end position="81"/>
    </location>
</feature>
<dbReference type="RefSeq" id="WP_230499080.1">
    <property type="nucleotide sequence ID" value="NZ_CAKJTG010000049.1"/>
</dbReference>
<feature type="transmembrane region" description="Helical" evidence="1">
    <location>
        <begin position="12"/>
        <end position="31"/>
    </location>
</feature>
<dbReference type="EMBL" id="CAKJTG010000049">
    <property type="protein sequence ID" value="CAG9610722.1"/>
    <property type="molecule type" value="Genomic_DNA"/>
</dbReference>
<accession>A0A9C7LCT3</accession>
<reference evidence="2" key="1">
    <citation type="submission" date="2021-10" db="EMBL/GenBank/DDBJ databases">
        <authorList>
            <person name="Criscuolo A."/>
        </authorList>
    </citation>
    <scope>NUCLEOTIDE SEQUENCE</scope>
    <source>
        <strain evidence="2">CIP111885</strain>
    </source>
</reference>
<keyword evidence="3" id="KW-1185">Reference proteome</keyword>
<feature type="transmembrane region" description="Helical" evidence="1">
    <location>
        <begin position="38"/>
        <end position="55"/>
    </location>
</feature>
<evidence type="ECO:0000313" key="3">
    <source>
        <dbReference type="Proteomes" id="UP000789845"/>
    </source>
</evidence>
<evidence type="ECO:0000256" key="1">
    <source>
        <dbReference type="SAM" id="Phobius"/>
    </source>
</evidence>
<keyword evidence="1" id="KW-0812">Transmembrane</keyword>
<keyword evidence="1" id="KW-0472">Membrane</keyword>
<gene>
    <name evidence="2" type="ORF">NEOCIP111885_04498</name>
</gene>
<evidence type="ECO:0008006" key="4">
    <source>
        <dbReference type="Google" id="ProtNLM"/>
    </source>
</evidence>
<comment type="caution">
    <text evidence="2">The sequence shown here is derived from an EMBL/GenBank/DDBJ whole genome shotgun (WGS) entry which is preliminary data.</text>
</comment>
<name>A0A9C7LCT3_9BACI</name>
<proteinExistence type="predicted"/>
<keyword evidence="1" id="KW-1133">Transmembrane helix</keyword>